<feature type="transmembrane region" description="Helical" evidence="8">
    <location>
        <begin position="102"/>
        <end position="122"/>
    </location>
</feature>
<dbReference type="GO" id="GO:0007165">
    <property type="term" value="P:signal transduction"/>
    <property type="evidence" value="ECO:0007669"/>
    <property type="project" value="UniProtKB-KW"/>
</dbReference>
<feature type="transmembrane region" description="Helical" evidence="8">
    <location>
        <begin position="228"/>
        <end position="246"/>
    </location>
</feature>
<keyword evidence="3 8" id="KW-0812">Transmembrane</keyword>
<sequence>MDILKDENFESALNNLAKDFHLWNISKSESRTHLFLNDELSQRDHERKVRENLKSSHGPTAEQHDQFYRDHKLLLVLFRVLAVMPIERSGPGLVTFSWKSLASIYALCFYVLMTVVVMIVGIERIKFFETTDKFDDQIYGIIFILFLIPHFWIPFVGWGVASDVASYKTNWASFQVRYYRVTGENLKFPRLKMLIAVISIGCLICAVLFIVSMSILLEGFPMWQTGAYCEFVVINEMTCFYFLLLLKVTFFSPKDVEIECNAYIVSKYRFLWLNISELLQSLGNAYARTYSTYCLFMLVSITIAIYGTISEVIDHGFQFSFKEIGLIVLAIYCAILMFVVCDCSHTTTLQVAQGVQDTLLEINLLEVDLPTQKEIDIFIQAIEMNPAIVSLKGYAEVNRELLTSSIATIAIYLIVLVQFKLSLKSQQTFAVMNLNSTFIKS</sequence>
<comment type="function">
    <text evidence="8">Gustatory receptor which mediates acceptance or avoidance behavior, depending on its substrates.</text>
</comment>
<evidence type="ECO:0000256" key="5">
    <source>
        <dbReference type="ARBA" id="ARBA00023136"/>
    </source>
</evidence>
<comment type="similarity">
    <text evidence="8">Belongs to the insect chemoreceptor superfamily. Gustatory receptor (GR) family.</text>
</comment>
<feature type="transmembrane region" description="Helical" evidence="8">
    <location>
        <begin position="193"/>
        <end position="216"/>
    </location>
</feature>
<evidence type="ECO:0000256" key="8">
    <source>
        <dbReference type="RuleBase" id="RU363108"/>
    </source>
</evidence>
<protein>
    <recommendedName>
        <fullName evidence="8">Gustatory receptor</fullName>
    </recommendedName>
</protein>
<keyword evidence="7 8" id="KW-0807">Transducer</keyword>
<dbReference type="EMBL" id="MN133027">
    <property type="protein sequence ID" value="QGW50700.1"/>
    <property type="molecule type" value="mRNA"/>
</dbReference>
<feature type="transmembrane region" description="Helical" evidence="8">
    <location>
        <begin position="321"/>
        <end position="340"/>
    </location>
</feature>
<accession>A0A7D0TEJ7</accession>
<feature type="transmembrane region" description="Helical" evidence="8">
    <location>
        <begin position="290"/>
        <end position="309"/>
    </location>
</feature>
<dbReference type="GO" id="GO:0050909">
    <property type="term" value="P:sensory perception of taste"/>
    <property type="evidence" value="ECO:0007669"/>
    <property type="project" value="InterPro"/>
</dbReference>
<dbReference type="PANTHER" id="PTHR21143:SF129">
    <property type="entry name" value="GUSTATORY RECEPTOR"/>
    <property type="match status" value="1"/>
</dbReference>
<dbReference type="GO" id="GO:0043025">
    <property type="term" value="C:neuronal cell body"/>
    <property type="evidence" value="ECO:0007669"/>
    <property type="project" value="TreeGrafter"/>
</dbReference>
<dbReference type="GO" id="GO:0005886">
    <property type="term" value="C:plasma membrane"/>
    <property type="evidence" value="ECO:0007669"/>
    <property type="project" value="UniProtKB-SubCell"/>
</dbReference>
<feature type="transmembrane region" description="Helical" evidence="8">
    <location>
        <begin position="401"/>
        <end position="419"/>
    </location>
</feature>
<dbReference type="GO" id="GO:0030425">
    <property type="term" value="C:dendrite"/>
    <property type="evidence" value="ECO:0007669"/>
    <property type="project" value="TreeGrafter"/>
</dbReference>
<name>A0A7D0TEJ7_9DIPT</name>
<evidence type="ECO:0000256" key="1">
    <source>
        <dbReference type="ARBA" id="ARBA00004651"/>
    </source>
</evidence>
<keyword evidence="5 8" id="KW-0472">Membrane</keyword>
<evidence type="ECO:0000256" key="2">
    <source>
        <dbReference type="ARBA" id="ARBA00022475"/>
    </source>
</evidence>
<dbReference type="Pfam" id="PF08395">
    <property type="entry name" value="7tm_7"/>
    <property type="match status" value="1"/>
</dbReference>
<dbReference type="GO" id="GO:0030424">
    <property type="term" value="C:axon"/>
    <property type="evidence" value="ECO:0007669"/>
    <property type="project" value="TreeGrafter"/>
</dbReference>
<evidence type="ECO:0000256" key="6">
    <source>
        <dbReference type="ARBA" id="ARBA00023170"/>
    </source>
</evidence>
<dbReference type="PANTHER" id="PTHR21143">
    <property type="entry name" value="INVERTEBRATE GUSTATORY RECEPTOR"/>
    <property type="match status" value="1"/>
</dbReference>
<evidence type="ECO:0000313" key="9">
    <source>
        <dbReference type="EMBL" id="QGW50700.1"/>
    </source>
</evidence>
<reference evidence="9" key="1">
    <citation type="submission" date="2019-07" db="EMBL/GenBank/DDBJ databases">
        <title>Identification and Expression Pattern of Chemosensory Genes from the Transcriptome of the Propsilocerus akamusi.</title>
        <authorList>
            <person name="Yan C."/>
            <person name="Pan L."/>
        </authorList>
    </citation>
    <scope>NUCLEOTIDE SEQUENCE</scope>
</reference>
<evidence type="ECO:0000256" key="4">
    <source>
        <dbReference type="ARBA" id="ARBA00022989"/>
    </source>
</evidence>
<keyword evidence="4 8" id="KW-1133">Transmembrane helix</keyword>
<keyword evidence="6 8" id="KW-0675">Receptor</keyword>
<comment type="subcellular location">
    <subcellularLocation>
        <location evidence="1 8">Cell membrane</location>
        <topology evidence="1 8">Multi-pass membrane protein</topology>
    </subcellularLocation>
</comment>
<evidence type="ECO:0000256" key="3">
    <source>
        <dbReference type="ARBA" id="ARBA00022692"/>
    </source>
</evidence>
<evidence type="ECO:0000256" key="7">
    <source>
        <dbReference type="ARBA" id="ARBA00023224"/>
    </source>
</evidence>
<proteinExistence type="evidence at transcript level"/>
<organism evidence="9">
    <name type="scientific">Propsilocerus akamusi</name>
    <dbReference type="NCBI Taxonomy" id="903466"/>
    <lineage>
        <taxon>Eukaryota</taxon>
        <taxon>Metazoa</taxon>
        <taxon>Ecdysozoa</taxon>
        <taxon>Arthropoda</taxon>
        <taxon>Hexapoda</taxon>
        <taxon>Insecta</taxon>
        <taxon>Pterygota</taxon>
        <taxon>Neoptera</taxon>
        <taxon>Endopterygota</taxon>
        <taxon>Diptera</taxon>
        <taxon>Nematocera</taxon>
        <taxon>Chironomoidea</taxon>
        <taxon>Chironomidae</taxon>
        <taxon>Propsilocerus</taxon>
    </lineage>
</organism>
<dbReference type="InterPro" id="IPR013604">
    <property type="entry name" value="7TM_chemorcpt"/>
</dbReference>
<keyword evidence="2 8" id="KW-1003">Cell membrane</keyword>
<feature type="transmembrane region" description="Helical" evidence="8">
    <location>
        <begin position="138"/>
        <end position="161"/>
    </location>
</feature>
<dbReference type="AlphaFoldDB" id="A0A7D0TEJ7"/>